<proteinExistence type="predicted"/>
<comment type="caution">
    <text evidence="2">The sequence shown here is derived from an EMBL/GenBank/DDBJ whole genome shotgun (WGS) entry which is preliminary data.</text>
</comment>
<feature type="region of interest" description="Disordered" evidence="1">
    <location>
        <begin position="95"/>
        <end position="127"/>
    </location>
</feature>
<dbReference type="EMBL" id="RBAK01000001">
    <property type="protein sequence ID" value="RKN50280.1"/>
    <property type="molecule type" value="Genomic_DNA"/>
</dbReference>
<evidence type="ECO:0000313" key="2">
    <source>
        <dbReference type="EMBL" id="RKN50280.1"/>
    </source>
</evidence>
<evidence type="ECO:0000313" key="3">
    <source>
        <dbReference type="Proteomes" id="UP000281726"/>
    </source>
</evidence>
<dbReference type="Proteomes" id="UP000281726">
    <property type="component" value="Unassembled WGS sequence"/>
</dbReference>
<reference evidence="2 3" key="1">
    <citation type="journal article" date="2004" name="Syst. Appl. Microbiol.">
        <title>Cryptoendolithic actinomycetes from antarctic sandstone rock samples: Micromonospora endolithica sp. nov. and two isolates related to Micromonospora coerulea Jensen 1932.</title>
        <authorList>
            <person name="Hirsch P."/>
            <person name="Mevs U."/>
            <person name="Kroppenstedt R.M."/>
            <person name="Schumann P."/>
            <person name="Stackebrandt E."/>
        </authorList>
    </citation>
    <scope>NUCLEOTIDE SEQUENCE [LARGE SCALE GENOMIC DNA]</scope>
    <source>
        <strain evidence="2 3">JCM 12677</strain>
    </source>
</reference>
<feature type="region of interest" description="Disordered" evidence="1">
    <location>
        <begin position="1"/>
        <end position="65"/>
    </location>
</feature>
<feature type="compositionally biased region" description="Basic residues" evidence="1">
    <location>
        <begin position="166"/>
        <end position="175"/>
    </location>
</feature>
<name>A0A3A9ZPV2_9ACTN</name>
<evidence type="ECO:0000256" key="1">
    <source>
        <dbReference type="SAM" id="MobiDB-lite"/>
    </source>
</evidence>
<accession>A0A3A9ZPV2</accession>
<protein>
    <submittedName>
        <fullName evidence="2">Uncharacterized protein</fullName>
    </submittedName>
</protein>
<feature type="compositionally biased region" description="Basic and acidic residues" evidence="1">
    <location>
        <begin position="51"/>
        <end position="63"/>
    </location>
</feature>
<gene>
    <name evidence="2" type="ORF">D7223_00195</name>
</gene>
<keyword evidence="3" id="KW-1185">Reference proteome</keyword>
<feature type="region of interest" description="Disordered" evidence="1">
    <location>
        <begin position="149"/>
        <end position="197"/>
    </location>
</feature>
<feature type="compositionally biased region" description="Basic and acidic residues" evidence="1">
    <location>
        <begin position="27"/>
        <end position="43"/>
    </location>
</feature>
<organism evidence="2 3">
    <name type="scientific">Micromonospora endolithica</name>
    <dbReference type="NCBI Taxonomy" id="230091"/>
    <lineage>
        <taxon>Bacteria</taxon>
        <taxon>Bacillati</taxon>
        <taxon>Actinomycetota</taxon>
        <taxon>Actinomycetes</taxon>
        <taxon>Micromonosporales</taxon>
        <taxon>Micromonosporaceae</taxon>
        <taxon>Micromonospora</taxon>
    </lineage>
</organism>
<dbReference type="AlphaFoldDB" id="A0A3A9ZPV2"/>
<sequence length="212" mass="23570">MAKALLALQNRTDAPESWTRTDRRRQARDAERARAAARDRERAGPPLNAAELERPAALHRGPERPLAGGRAQVHLLNGWMSMPLASWGHEARVQGGRCGVPGRRRGGRRGMVPARRGTRPGGEMGFNRRRVRLNGPERRRIAPWLVDVAADPGGQPRHPGGDRAGSRRRGHRWKQRRPDPNRRLGSGKIDLPGARRGGWRSCGRAGFGCCRR</sequence>